<keyword evidence="9" id="KW-1185">Reference proteome</keyword>
<dbReference type="GeneID" id="25261552"/>
<dbReference type="OMA" id="DPNTLYW"/>
<dbReference type="GO" id="GO:0003677">
    <property type="term" value="F:DNA binding"/>
    <property type="evidence" value="ECO:0007669"/>
    <property type="project" value="UniProtKB-UniRule"/>
</dbReference>
<dbReference type="SMART" id="SM00320">
    <property type="entry name" value="WD40"/>
    <property type="match status" value="4"/>
</dbReference>
<feature type="repeat" description="WD" evidence="5">
    <location>
        <begin position="393"/>
        <end position="417"/>
    </location>
</feature>
<keyword evidence="6" id="KW-0227">DNA damage</keyword>
<dbReference type="Gene3D" id="2.130.10.10">
    <property type="entry name" value="YVTN repeat-like/Quinoprotein amine dehydrogenase"/>
    <property type="match status" value="1"/>
</dbReference>
<evidence type="ECO:0000256" key="1">
    <source>
        <dbReference type="ARBA" id="ARBA00005434"/>
    </source>
</evidence>
<evidence type="ECO:0000256" key="5">
    <source>
        <dbReference type="PROSITE-ProRule" id="PRU00221"/>
    </source>
</evidence>
<dbReference type="Pfam" id="PF00400">
    <property type="entry name" value="WD40"/>
    <property type="match status" value="2"/>
</dbReference>
<evidence type="ECO:0000313" key="9">
    <source>
        <dbReference type="Proteomes" id="UP000027361"/>
    </source>
</evidence>
<comment type="caution">
    <text evidence="8">The sequence shown here is derived from an EMBL/GenBank/DDBJ whole genome shotgun (WGS) entry which is preliminary data.</text>
</comment>
<comment type="function">
    <text evidence="6">DNA-binding protein that binds to both single- and double-stranded DNA. Binds preferentially to UV-damaged DNA. May be involved in DNA-metabolic processes.</text>
</comment>
<dbReference type="InterPro" id="IPR001680">
    <property type="entry name" value="WD40_rpt"/>
</dbReference>
<dbReference type="InParanoid" id="A0A066VRM4"/>
<gene>
    <name evidence="8" type="ORF">K437DRAFT_141999</name>
</gene>
<dbReference type="PANTHER" id="PTHR14773">
    <property type="entry name" value="WD REPEAT-CONTAINING PROTEIN 76"/>
    <property type="match status" value="1"/>
</dbReference>
<dbReference type="Proteomes" id="UP000027361">
    <property type="component" value="Unassembled WGS sequence"/>
</dbReference>
<dbReference type="RefSeq" id="XP_013242684.1">
    <property type="nucleotide sequence ID" value="XM_013387230.1"/>
</dbReference>
<dbReference type="EMBL" id="JMSN01000054">
    <property type="protein sequence ID" value="KDN44146.1"/>
    <property type="molecule type" value="Genomic_DNA"/>
</dbReference>
<feature type="region of interest" description="Disordered" evidence="7">
    <location>
        <begin position="1"/>
        <end position="89"/>
    </location>
</feature>
<dbReference type="GO" id="GO:0005634">
    <property type="term" value="C:nucleus"/>
    <property type="evidence" value="ECO:0007669"/>
    <property type="project" value="TreeGrafter"/>
</dbReference>
<proteinExistence type="inferred from homology"/>
<evidence type="ECO:0000256" key="6">
    <source>
        <dbReference type="RuleBase" id="RU365004"/>
    </source>
</evidence>
<keyword evidence="4" id="KW-0677">Repeat</keyword>
<evidence type="ECO:0000256" key="7">
    <source>
        <dbReference type="SAM" id="MobiDB-lite"/>
    </source>
</evidence>
<dbReference type="GO" id="GO:2000001">
    <property type="term" value="P:regulation of DNA damage checkpoint"/>
    <property type="evidence" value="ECO:0007669"/>
    <property type="project" value="TreeGrafter"/>
</dbReference>
<organism evidence="8 9">
    <name type="scientific">Tilletiaria anomala (strain ATCC 24038 / CBS 436.72 / UBC 951)</name>
    <dbReference type="NCBI Taxonomy" id="1037660"/>
    <lineage>
        <taxon>Eukaryota</taxon>
        <taxon>Fungi</taxon>
        <taxon>Dikarya</taxon>
        <taxon>Basidiomycota</taxon>
        <taxon>Ustilaginomycotina</taxon>
        <taxon>Exobasidiomycetes</taxon>
        <taxon>Georgefischeriales</taxon>
        <taxon>Tilletiariaceae</taxon>
        <taxon>Tilletiaria</taxon>
    </lineage>
</organism>
<evidence type="ECO:0000256" key="2">
    <source>
        <dbReference type="ARBA" id="ARBA00021132"/>
    </source>
</evidence>
<reference evidence="8 9" key="1">
    <citation type="submission" date="2014-05" db="EMBL/GenBank/DDBJ databases">
        <title>Draft genome sequence of a rare smut relative, Tilletiaria anomala UBC 951.</title>
        <authorList>
            <consortium name="DOE Joint Genome Institute"/>
            <person name="Toome M."/>
            <person name="Kuo A."/>
            <person name="Henrissat B."/>
            <person name="Lipzen A."/>
            <person name="Tritt A."/>
            <person name="Yoshinaga Y."/>
            <person name="Zane M."/>
            <person name="Barry K."/>
            <person name="Grigoriev I.V."/>
            <person name="Spatafora J.W."/>
            <person name="Aimea M.C."/>
        </authorList>
    </citation>
    <scope>NUCLEOTIDE SEQUENCE [LARGE SCALE GENOMIC DNA]</scope>
    <source>
        <strain evidence="8 9">UBC 951</strain>
    </source>
</reference>
<dbReference type="SUPFAM" id="SSF50978">
    <property type="entry name" value="WD40 repeat-like"/>
    <property type="match status" value="1"/>
</dbReference>
<feature type="compositionally biased region" description="Basic and acidic residues" evidence="7">
    <location>
        <begin position="61"/>
        <end position="73"/>
    </location>
</feature>
<dbReference type="GO" id="GO:0006974">
    <property type="term" value="P:DNA damage response"/>
    <property type="evidence" value="ECO:0007669"/>
    <property type="project" value="UniProtKB-KW"/>
</dbReference>
<sequence>MRELQVLGGSEELGLPKAKPDQVKKKPSSRPRKTPPAPKRDQPIRATRSSARLQGFEAENESLKRKHDEEAEQARLAAEQAKKAKHEDHNLATLTEGLLGEEESELLRQSLLQASMSARPTQTPEDYRPARLSSDAQELSKILNRMSLQSTSKVTAARVYSMIYHPSEEKDLVFMGDKEGNIGVWDALVDEAETNDDADTLQEGKAWSLHTHGRSPVTCLRFDPVDSDCLFSSSYDSTIRMLSLTSSTSSEVWGGQEDVLLSIFDILAPAIHPSAFTHTPSPGADERSIWIGDHRGGLVHLDIRENKTRRGSSRRWQVCEKKIGAMSVNQVAPHCIATASLDQHVRLFDVRALKSIKLTPDAPANYKGVDVEMLQKTHDTAQVASHQAKRACTSVDFSPRGDKLVAVTYDDMVKVWDTNLSTLKVKATLKGKASSDNHADTLASSGISIPHNNQTGRWLTLFRAVWNRNPDLPPHFSMGAMNHRAEIYSADGILLRALHDEAHVTAVPAVTAMHPRRPGRLATANASGRTTLWA</sequence>
<feature type="compositionally biased region" description="Basic and acidic residues" evidence="7">
    <location>
        <begin position="80"/>
        <end position="89"/>
    </location>
</feature>
<name>A0A066VRM4_TILAU</name>
<keyword evidence="6" id="KW-0238">DNA-binding</keyword>
<dbReference type="OrthoDB" id="9890280at2759"/>
<accession>A0A066VRM4</accession>
<dbReference type="InterPro" id="IPR050853">
    <property type="entry name" value="WD_repeat_DNA-damage-binding"/>
</dbReference>
<dbReference type="InterPro" id="IPR015943">
    <property type="entry name" value="WD40/YVTN_repeat-like_dom_sf"/>
</dbReference>
<dbReference type="HOGENOM" id="CLU_017019_1_0_1"/>
<evidence type="ECO:0000256" key="3">
    <source>
        <dbReference type="ARBA" id="ARBA00022574"/>
    </source>
</evidence>
<keyword evidence="3 5" id="KW-0853">WD repeat</keyword>
<dbReference type="InterPro" id="IPR036322">
    <property type="entry name" value="WD40_repeat_dom_sf"/>
</dbReference>
<protein>
    <recommendedName>
        <fullName evidence="2 6">DNA damage-binding protein CMR1</fullName>
    </recommendedName>
</protein>
<dbReference type="AlphaFoldDB" id="A0A066VRM4"/>
<evidence type="ECO:0000256" key="4">
    <source>
        <dbReference type="ARBA" id="ARBA00022737"/>
    </source>
</evidence>
<dbReference type="STRING" id="1037660.A0A066VRM4"/>
<evidence type="ECO:0000313" key="8">
    <source>
        <dbReference type="EMBL" id="KDN44146.1"/>
    </source>
</evidence>
<dbReference type="PROSITE" id="PS50082">
    <property type="entry name" value="WD_REPEATS_2"/>
    <property type="match status" value="1"/>
</dbReference>
<comment type="similarity">
    <text evidence="1 6">Belongs to the WD repeat DDB2/WDR76 family.</text>
</comment>
<dbReference type="PANTHER" id="PTHR14773:SF0">
    <property type="entry name" value="WD REPEAT-CONTAINING PROTEIN 76"/>
    <property type="match status" value="1"/>
</dbReference>